<dbReference type="EMBL" id="JAUSUH010000006">
    <property type="protein sequence ID" value="MDQ0348542.1"/>
    <property type="molecule type" value="Genomic_DNA"/>
</dbReference>
<proteinExistence type="predicted"/>
<protein>
    <submittedName>
        <fullName evidence="1">Uncharacterized protein</fullName>
    </submittedName>
</protein>
<accession>A0ABU0DJE3</accession>
<evidence type="ECO:0000313" key="1">
    <source>
        <dbReference type="EMBL" id="MDQ0348542.1"/>
    </source>
</evidence>
<sequence length="52" mass="5478">MSRFHLLPPLPVGERAGVKGLLFAAAAFPLTRRCAATSPRRGEVDTARGSAT</sequence>
<organism evidence="1 2">
    <name type="scientific">Ancylobacter vacuolatus</name>
    <dbReference type="NCBI Taxonomy" id="223389"/>
    <lineage>
        <taxon>Bacteria</taxon>
        <taxon>Pseudomonadati</taxon>
        <taxon>Pseudomonadota</taxon>
        <taxon>Alphaproteobacteria</taxon>
        <taxon>Hyphomicrobiales</taxon>
        <taxon>Xanthobacteraceae</taxon>
        <taxon>Ancylobacter</taxon>
    </lineage>
</organism>
<reference evidence="1 2" key="1">
    <citation type="submission" date="2023-07" db="EMBL/GenBank/DDBJ databases">
        <title>Genomic Encyclopedia of Type Strains, Phase IV (KMG-IV): sequencing the most valuable type-strain genomes for metagenomic binning, comparative biology and taxonomic classification.</title>
        <authorList>
            <person name="Goeker M."/>
        </authorList>
    </citation>
    <scope>NUCLEOTIDE SEQUENCE [LARGE SCALE GENOMIC DNA]</scope>
    <source>
        <strain evidence="1 2">DSM 1277</strain>
    </source>
</reference>
<gene>
    <name evidence="1" type="ORF">J2S76_002973</name>
</gene>
<evidence type="ECO:0000313" key="2">
    <source>
        <dbReference type="Proteomes" id="UP001238467"/>
    </source>
</evidence>
<name>A0ABU0DJE3_9HYPH</name>
<keyword evidence="2" id="KW-1185">Reference proteome</keyword>
<comment type="caution">
    <text evidence="1">The sequence shown here is derived from an EMBL/GenBank/DDBJ whole genome shotgun (WGS) entry which is preliminary data.</text>
</comment>
<dbReference type="Proteomes" id="UP001238467">
    <property type="component" value="Unassembled WGS sequence"/>
</dbReference>